<dbReference type="SUPFAM" id="SSF63965">
    <property type="entry name" value="Precorrin-8X methylmutase CbiC/CobH"/>
    <property type="match status" value="1"/>
</dbReference>
<dbReference type="EMBL" id="OBMR01000012">
    <property type="protein sequence ID" value="SOC13694.1"/>
    <property type="molecule type" value="Genomic_DNA"/>
</dbReference>
<evidence type="ECO:0000256" key="3">
    <source>
        <dbReference type="ARBA" id="ARBA00022573"/>
    </source>
</evidence>
<evidence type="ECO:0000313" key="7">
    <source>
        <dbReference type="Proteomes" id="UP000219563"/>
    </source>
</evidence>
<dbReference type="GO" id="GO:0009236">
    <property type="term" value="P:cobalamin biosynthetic process"/>
    <property type="evidence" value="ECO:0007669"/>
    <property type="project" value="UniProtKB-UniPathway"/>
</dbReference>
<accession>A0A285SZ77</accession>
<dbReference type="UniPathway" id="UPA00148"/>
<reference evidence="6 7" key="1">
    <citation type="submission" date="2017-08" db="EMBL/GenBank/DDBJ databases">
        <authorList>
            <person name="de Groot N.N."/>
        </authorList>
    </citation>
    <scope>NUCLEOTIDE SEQUENCE [LARGE SCALE GENOMIC DNA]</scope>
    <source>
        <strain evidence="6 7">DSM 9787</strain>
    </source>
</reference>
<dbReference type="GO" id="GO:0016993">
    <property type="term" value="F:precorrin-8X methylmutase activity"/>
    <property type="evidence" value="ECO:0007669"/>
    <property type="project" value="InterPro"/>
</dbReference>
<sequence length="210" mass="23173">MEIEYVLPTEIEKRSFEIIGKELQDMGITLDKEQEPITKRVIHTSADFDYANTMRYSDGAIEKAKELIRNGAHIVTDTNMALSGINKKRLAEYGGQVHCFMADEDVAKEAKERQVTRATVSMERAASLNVPVIFAIGNAPTALISLYEQMTEGKFTPEFVIGVPVGFVNVVAAKELFLNSDVPYIINEGRKGGSNIAAAIVNAILYNIDK</sequence>
<dbReference type="Proteomes" id="UP000219563">
    <property type="component" value="Unassembled WGS sequence"/>
</dbReference>
<name>A0A285SZ77_9FIRM</name>
<evidence type="ECO:0000256" key="1">
    <source>
        <dbReference type="ARBA" id="ARBA00004953"/>
    </source>
</evidence>
<evidence type="ECO:0000313" key="6">
    <source>
        <dbReference type="EMBL" id="SOC13694.1"/>
    </source>
</evidence>
<keyword evidence="3" id="KW-0169">Cobalamin biosynthesis</keyword>
<evidence type="ECO:0000256" key="2">
    <source>
        <dbReference type="ARBA" id="ARBA00009774"/>
    </source>
</evidence>
<dbReference type="InterPro" id="IPR036588">
    <property type="entry name" value="CobH/CbiC_sf"/>
</dbReference>
<protein>
    <submittedName>
        <fullName evidence="6">Precorrin-8X methylmutase</fullName>
    </submittedName>
</protein>
<dbReference type="PANTHER" id="PTHR43588">
    <property type="entry name" value="COBALT-PRECORRIN-8 METHYLMUTASE"/>
    <property type="match status" value="1"/>
</dbReference>
<dbReference type="RefSeq" id="WP_044937674.1">
    <property type="nucleotide sequence ID" value="NZ_OBMR01000012.1"/>
</dbReference>
<comment type="pathway">
    <text evidence="1">Cofactor biosynthesis; adenosylcobalamin biosynthesis.</text>
</comment>
<dbReference type="PANTHER" id="PTHR43588:SF1">
    <property type="entry name" value="COBALT-PRECORRIN-8 METHYLMUTASE"/>
    <property type="match status" value="1"/>
</dbReference>
<dbReference type="AlphaFoldDB" id="A0A285SZ77"/>
<dbReference type="InterPro" id="IPR003722">
    <property type="entry name" value="Cbl_synth_CobH/CbiC"/>
</dbReference>
<keyword evidence="4" id="KW-0413">Isomerase</keyword>
<evidence type="ECO:0000259" key="5">
    <source>
        <dbReference type="Pfam" id="PF02570"/>
    </source>
</evidence>
<gene>
    <name evidence="6" type="ORF">SAMN02910411_0153</name>
</gene>
<feature type="domain" description="Cobalamin biosynthesis precorrin-8X methylmutase CobH/CbiC" evidence="5">
    <location>
        <begin position="10"/>
        <end position="206"/>
    </location>
</feature>
<comment type="similarity">
    <text evidence="2">Belongs to the CobH/CbiC family.</text>
</comment>
<evidence type="ECO:0000256" key="4">
    <source>
        <dbReference type="ARBA" id="ARBA00023235"/>
    </source>
</evidence>
<proteinExistence type="inferred from homology"/>
<organism evidence="6 7">
    <name type="scientific">Pseudobutyrivibrio ruminis DSM 9787</name>
    <dbReference type="NCBI Taxonomy" id="1123011"/>
    <lineage>
        <taxon>Bacteria</taxon>
        <taxon>Bacillati</taxon>
        <taxon>Bacillota</taxon>
        <taxon>Clostridia</taxon>
        <taxon>Lachnospirales</taxon>
        <taxon>Lachnospiraceae</taxon>
        <taxon>Pseudobutyrivibrio</taxon>
    </lineage>
</organism>
<dbReference type="Pfam" id="PF02570">
    <property type="entry name" value="CbiC"/>
    <property type="match status" value="1"/>
</dbReference>
<dbReference type="Gene3D" id="3.40.50.10230">
    <property type="entry name" value="Cobalamin biosynthesis CobH/CbiC, precorrin-8X methylmutase"/>
    <property type="match status" value="1"/>
</dbReference>